<protein>
    <submittedName>
        <fullName evidence="1">Uncharacterized protein</fullName>
    </submittedName>
</protein>
<sequence length="634" mass="70167">MFRKTAWRNAASDAVSFHQGQALNTTIFLLKCFGPTGFLLREDREAKDFKVCLGDPHTCTCPVFTREQEPCKHICWVLLRKFRLPREHEYSFQHGLVERQILEVLQGLHQTEAHRTENDPSTPFRTASQTVAGQKAGSVCRKVIQAQDVCPICQEELLEKNLPVSYCRFGCGNNVHISCMKVWADHQRLSDREETVKCPLCREDFSSLKSLQEQVKNAAKLFTAAEREKPERHLGVICQSCRVCPVTGKCFKCTVCSYLYLCEDCSNKGCHPRHAFASRTTRRDKWQLVADDLSDEPTGATCGSTVPVAADLLPDSVSECLPVIRVRPGSRLLDEGQQCRICLQDFSLGQRVRTLPCQHKFHADCVDRTLQKSNSCPLDGYVIYNHVTRRSSERKTAPQSASRLLSDFARPTEDHLKDLFIPGVALRDRNTKVTPPRGSLNLEVLTAPLNPPHQFITDRFQGLRIATTDTVMEEGKQTLTDPRARSSKKRATAHSHASPAETKLSHASPAGTKLSHASPAGTKLSHASPAGTKLSHASPAGTKLSHASPAGTKLSHASPAGTKLSDQPQLNLFVGLWRPQSDHTATAASAARPTRRQPKKTGVVTSKGPNKQLSSELRMTGVLINTQHQTQTKT</sequence>
<comment type="caution">
    <text evidence="1">The sequence shown here is derived from an EMBL/GenBank/DDBJ whole genome shotgun (WGS) entry which is preliminary data.</text>
</comment>
<keyword evidence="2" id="KW-1185">Reference proteome</keyword>
<evidence type="ECO:0000313" key="2">
    <source>
        <dbReference type="Proteomes" id="UP000793456"/>
    </source>
</evidence>
<reference evidence="1" key="1">
    <citation type="submission" date="2018-11" db="EMBL/GenBank/DDBJ databases">
        <title>The sequence and de novo assembly of Larimichthys crocea genome using PacBio and Hi-C technologies.</title>
        <authorList>
            <person name="Xu P."/>
            <person name="Chen B."/>
            <person name="Zhou Z."/>
            <person name="Ke Q."/>
            <person name="Wu Y."/>
            <person name="Bai H."/>
            <person name="Pu F."/>
        </authorList>
    </citation>
    <scope>NUCLEOTIDE SEQUENCE</scope>
    <source>
        <tissue evidence="1">Muscle</tissue>
    </source>
</reference>
<organism evidence="1 2">
    <name type="scientific">Larimichthys crocea</name>
    <name type="common">Large yellow croaker</name>
    <name type="synonym">Pseudosciaena crocea</name>
    <dbReference type="NCBI Taxonomy" id="215358"/>
    <lineage>
        <taxon>Eukaryota</taxon>
        <taxon>Metazoa</taxon>
        <taxon>Chordata</taxon>
        <taxon>Craniata</taxon>
        <taxon>Vertebrata</taxon>
        <taxon>Euteleostomi</taxon>
        <taxon>Actinopterygii</taxon>
        <taxon>Neopterygii</taxon>
        <taxon>Teleostei</taxon>
        <taxon>Neoteleostei</taxon>
        <taxon>Acanthomorphata</taxon>
        <taxon>Eupercaria</taxon>
        <taxon>Sciaenidae</taxon>
        <taxon>Larimichthys</taxon>
    </lineage>
</organism>
<gene>
    <name evidence="1" type="ORF">E3U43_018980</name>
</gene>
<evidence type="ECO:0000313" key="1">
    <source>
        <dbReference type="EMBL" id="TMS11589.1"/>
    </source>
</evidence>
<proteinExistence type="predicted"/>
<accession>A0ACD3QXK5</accession>
<dbReference type="EMBL" id="CM011686">
    <property type="protein sequence ID" value="TMS11589.1"/>
    <property type="molecule type" value="Genomic_DNA"/>
</dbReference>
<name>A0ACD3QXK5_LARCR</name>
<dbReference type="Proteomes" id="UP000793456">
    <property type="component" value="Chromosome XIII"/>
</dbReference>